<dbReference type="EMBL" id="JAUCMX010000022">
    <property type="protein sequence ID" value="KAK3513644.1"/>
    <property type="molecule type" value="Genomic_DNA"/>
</dbReference>
<reference evidence="4" key="1">
    <citation type="submission" date="2023-06" db="EMBL/GenBank/DDBJ databases">
        <title>Male Hemibagrus guttatus genome.</title>
        <authorList>
            <person name="Bian C."/>
        </authorList>
    </citation>
    <scope>NUCLEOTIDE SEQUENCE</scope>
    <source>
        <strain evidence="4">Male_cb2023</strain>
        <tissue evidence="4">Muscle</tissue>
    </source>
</reference>
<sequence length="178" mass="19572">MYRRSTTGSARARESGTQRTISCNVPCVGVDGQLTFSKPKHLPINLGRRSGCLPGTSVYVYPASLATKQPNPPPTPTGRQSRLQGERDPGPQLEYLVDWEGYGPEERSWIPRYDILDPNLLETFHATHPHRPAPHGRGRPPRRRGSQPSGAGRGEGGNVTNTPGSNMNQSQRIHSPEF</sequence>
<dbReference type="PROSITE" id="PS50013">
    <property type="entry name" value="CHROMO_2"/>
    <property type="match status" value="1"/>
</dbReference>
<feature type="compositionally biased region" description="Polar residues" evidence="2">
    <location>
        <begin position="158"/>
        <end position="178"/>
    </location>
</feature>
<dbReference type="InterPro" id="IPR016197">
    <property type="entry name" value="Chromo-like_dom_sf"/>
</dbReference>
<dbReference type="Gene3D" id="2.40.50.40">
    <property type="match status" value="1"/>
</dbReference>
<feature type="compositionally biased region" description="Basic residues" evidence="2">
    <location>
        <begin position="127"/>
        <end position="145"/>
    </location>
</feature>
<gene>
    <name evidence="4" type="ORF">QTP70_028819</name>
</gene>
<feature type="domain" description="Chromo" evidence="3">
    <location>
        <begin position="78"/>
        <end position="136"/>
    </location>
</feature>
<dbReference type="InterPro" id="IPR000953">
    <property type="entry name" value="Chromo/chromo_shadow_dom"/>
</dbReference>
<dbReference type="AlphaFoldDB" id="A0AAE0UNB2"/>
<feature type="region of interest" description="Disordered" evidence="2">
    <location>
        <begin position="65"/>
        <end position="92"/>
    </location>
</feature>
<organism evidence="4 5">
    <name type="scientific">Hemibagrus guttatus</name>
    <dbReference type="NCBI Taxonomy" id="175788"/>
    <lineage>
        <taxon>Eukaryota</taxon>
        <taxon>Metazoa</taxon>
        <taxon>Chordata</taxon>
        <taxon>Craniata</taxon>
        <taxon>Vertebrata</taxon>
        <taxon>Euteleostomi</taxon>
        <taxon>Actinopterygii</taxon>
        <taxon>Neopterygii</taxon>
        <taxon>Teleostei</taxon>
        <taxon>Ostariophysi</taxon>
        <taxon>Siluriformes</taxon>
        <taxon>Bagridae</taxon>
        <taxon>Hemibagrus</taxon>
    </lineage>
</organism>
<comment type="subcellular location">
    <subcellularLocation>
        <location evidence="1">Nucleus</location>
    </subcellularLocation>
</comment>
<feature type="region of interest" description="Disordered" evidence="2">
    <location>
        <begin position="125"/>
        <end position="178"/>
    </location>
</feature>
<evidence type="ECO:0000256" key="2">
    <source>
        <dbReference type="SAM" id="MobiDB-lite"/>
    </source>
</evidence>
<comment type="caution">
    <text evidence="4">The sequence shown here is derived from an EMBL/GenBank/DDBJ whole genome shotgun (WGS) entry which is preliminary data.</text>
</comment>
<evidence type="ECO:0000313" key="4">
    <source>
        <dbReference type="EMBL" id="KAK3513644.1"/>
    </source>
</evidence>
<evidence type="ECO:0000259" key="3">
    <source>
        <dbReference type="PROSITE" id="PS50013"/>
    </source>
</evidence>
<dbReference type="GO" id="GO:0005634">
    <property type="term" value="C:nucleus"/>
    <property type="evidence" value="ECO:0007669"/>
    <property type="project" value="UniProtKB-SubCell"/>
</dbReference>
<evidence type="ECO:0000313" key="5">
    <source>
        <dbReference type="Proteomes" id="UP001274896"/>
    </source>
</evidence>
<protein>
    <recommendedName>
        <fullName evidence="3">Chromo domain-containing protein</fullName>
    </recommendedName>
</protein>
<name>A0AAE0UNB2_9TELE</name>
<proteinExistence type="predicted"/>
<accession>A0AAE0UNB2</accession>
<dbReference type="Proteomes" id="UP001274896">
    <property type="component" value="Unassembled WGS sequence"/>
</dbReference>
<keyword evidence="5" id="KW-1185">Reference proteome</keyword>
<evidence type="ECO:0000256" key="1">
    <source>
        <dbReference type="ARBA" id="ARBA00004123"/>
    </source>
</evidence>
<dbReference type="Pfam" id="PF00385">
    <property type="entry name" value="Chromo"/>
    <property type="match status" value="1"/>
</dbReference>
<dbReference type="InterPro" id="IPR023780">
    <property type="entry name" value="Chromo_domain"/>
</dbReference>
<dbReference type="SUPFAM" id="SSF54160">
    <property type="entry name" value="Chromo domain-like"/>
    <property type="match status" value="1"/>
</dbReference>